<reference evidence="2" key="1">
    <citation type="submission" date="2022-10" db="EMBL/GenBank/DDBJ databases">
        <title>Genome assembly of Pristionchus species.</title>
        <authorList>
            <person name="Yoshida K."/>
            <person name="Sommer R.J."/>
        </authorList>
    </citation>
    <scope>NUCLEOTIDE SEQUENCE [LARGE SCALE GENOMIC DNA]</scope>
    <source>
        <strain evidence="2">RS5460</strain>
    </source>
</reference>
<dbReference type="AlphaFoldDB" id="A0AAN5D9Y5"/>
<keyword evidence="2" id="KW-1185">Reference proteome</keyword>
<accession>A0AAN5D9Y5</accession>
<feature type="non-terminal residue" evidence="1">
    <location>
        <position position="1"/>
    </location>
</feature>
<organism evidence="1 2">
    <name type="scientific">Pristionchus mayeri</name>
    <dbReference type="NCBI Taxonomy" id="1317129"/>
    <lineage>
        <taxon>Eukaryota</taxon>
        <taxon>Metazoa</taxon>
        <taxon>Ecdysozoa</taxon>
        <taxon>Nematoda</taxon>
        <taxon>Chromadorea</taxon>
        <taxon>Rhabditida</taxon>
        <taxon>Rhabditina</taxon>
        <taxon>Diplogasteromorpha</taxon>
        <taxon>Diplogasteroidea</taxon>
        <taxon>Neodiplogasteridae</taxon>
        <taxon>Pristionchus</taxon>
    </lineage>
</organism>
<proteinExistence type="predicted"/>
<sequence length="72" mass="8311">LHLPLQFTEPSLLLVNVLEATTLLLASTLFLDPERFIRIEILARLHSFLLHHTVLRTLRRRALYLDGALPEV</sequence>
<gene>
    <name evidence="1" type="ORF">PMAYCL1PPCAC_28567</name>
</gene>
<comment type="caution">
    <text evidence="1">The sequence shown here is derived from an EMBL/GenBank/DDBJ whole genome shotgun (WGS) entry which is preliminary data.</text>
</comment>
<dbReference type="EMBL" id="BTRK01000006">
    <property type="protein sequence ID" value="GMR58372.1"/>
    <property type="molecule type" value="Genomic_DNA"/>
</dbReference>
<protein>
    <submittedName>
        <fullName evidence="1">Uncharacterized protein</fullName>
    </submittedName>
</protein>
<dbReference type="Proteomes" id="UP001328107">
    <property type="component" value="Unassembled WGS sequence"/>
</dbReference>
<feature type="non-terminal residue" evidence="1">
    <location>
        <position position="72"/>
    </location>
</feature>
<evidence type="ECO:0000313" key="2">
    <source>
        <dbReference type="Proteomes" id="UP001328107"/>
    </source>
</evidence>
<evidence type="ECO:0000313" key="1">
    <source>
        <dbReference type="EMBL" id="GMR58372.1"/>
    </source>
</evidence>
<name>A0AAN5D9Y5_9BILA</name>